<sequence length="235" mass="27490">MINFYPISYEFDRMIFSVKNKYSTLSKIFGEDMSLLTSALKQQFSRDRQEYLLEVKEQPEELLKQLYQQAESMRGVSINTTNYDYGQVKSKINIIYAHRQHLVRDMRPIKEIIELYPALSIADLLVIDAYPIIQIQIAKNIKNDSIVIEYNTIITTNSQSETISILNGSYGIFNIEYPAKLRATLKVLNDLSLVAKRFLNEHKLNNHSMCNLYIFHQISLTLTYSHFLHYKCEIN</sequence>
<dbReference type="AlphaFoldDB" id="A0A817XPX1"/>
<protein>
    <submittedName>
        <fullName evidence="1">Uncharacterized protein</fullName>
    </submittedName>
</protein>
<proteinExistence type="predicted"/>
<reference evidence="1" key="1">
    <citation type="submission" date="2021-02" db="EMBL/GenBank/DDBJ databases">
        <authorList>
            <person name="Nowell W R."/>
        </authorList>
    </citation>
    <scope>NUCLEOTIDE SEQUENCE</scope>
</reference>
<evidence type="ECO:0000313" key="3">
    <source>
        <dbReference type="Proteomes" id="UP000663865"/>
    </source>
</evidence>
<dbReference type="Proteomes" id="UP000663838">
    <property type="component" value="Unassembled WGS sequence"/>
</dbReference>
<organism evidence="1 3">
    <name type="scientific">Rotaria socialis</name>
    <dbReference type="NCBI Taxonomy" id="392032"/>
    <lineage>
        <taxon>Eukaryota</taxon>
        <taxon>Metazoa</taxon>
        <taxon>Spiralia</taxon>
        <taxon>Gnathifera</taxon>
        <taxon>Rotifera</taxon>
        <taxon>Eurotatoria</taxon>
        <taxon>Bdelloidea</taxon>
        <taxon>Philodinida</taxon>
        <taxon>Philodinidae</taxon>
        <taxon>Rotaria</taxon>
    </lineage>
</organism>
<comment type="caution">
    <text evidence="1">The sequence shown here is derived from an EMBL/GenBank/DDBJ whole genome shotgun (WGS) entry which is preliminary data.</text>
</comment>
<dbReference type="EMBL" id="CAJNYV010000612">
    <property type="protein sequence ID" value="CAF3370843.1"/>
    <property type="molecule type" value="Genomic_DNA"/>
</dbReference>
<dbReference type="EMBL" id="CAJOBS010002368">
    <property type="protein sequence ID" value="CAF4810279.1"/>
    <property type="molecule type" value="Genomic_DNA"/>
</dbReference>
<accession>A0A817XPX1</accession>
<gene>
    <name evidence="1" type="ORF">KIK155_LOCUS5379</name>
    <name evidence="2" type="ORF">TOA249_LOCUS23932</name>
</gene>
<evidence type="ECO:0000313" key="2">
    <source>
        <dbReference type="EMBL" id="CAF4810279.1"/>
    </source>
</evidence>
<name>A0A817XPX1_9BILA</name>
<dbReference type="Proteomes" id="UP000663865">
    <property type="component" value="Unassembled WGS sequence"/>
</dbReference>
<evidence type="ECO:0000313" key="1">
    <source>
        <dbReference type="EMBL" id="CAF3370843.1"/>
    </source>
</evidence>